<evidence type="ECO:0000313" key="1">
    <source>
        <dbReference type="Proteomes" id="UP000887560"/>
    </source>
</evidence>
<proteinExistence type="predicted"/>
<dbReference type="Proteomes" id="UP000887560">
    <property type="component" value="Unplaced"/>
</dbReference>
<protein>
    <submittedName>
        <fullName evidence="2">Uncharacterized protein</fullName>
    </submittedName>
</protein>
<sequence length="155" mass="18011">MIQKYLLNLEPYTVHINVNLTIDSLEKWFDLGPGAPISTNLQLSAIRQQFYTEWMCDAGSKMLDYLKVETNKRECTERIEPGYKDLAKIFVESVSIDYSEDNIVEELSKLKKDNTEYKNIVDDFDKWYDAGHIREANLNLTGKNIMPFQNDKGMS</sequence>
<keyword evidence="1" id="KW-1185">Reference proteome</keyword>
<name>A0A915PEF4_9BILA</name>
<evidence type="ECO:0000313" key="2">
    <source>
        <dbReference type="WBParaSite" id="scf7180000424514.g13343"/>
    </source>
</evidence>
<dbReference type="AlphaFoldDB" id="A0A915PEF4"/>
<accession>A0A915PEF4</accession>
<organism evidence="1 2">
    <name type="scientific">Meloidogyne floridensis</name>
    <dbReference type="NCBI Taxonomy" id="298350"/>
    <lineage>
        <taxon>Eukaryota</taxon>
        <taxon>Metazoa</taxon>
        <taxon>Ecdysozoa</taxon>
        <taxon>Nematoda</taxon>
        <taxon>Chromadorea</taxon>
        <taxon>Rhabditida</taxon>
        <taxon>Tylenchina</taxon>
        <taxon>Tylenchomorpha</taxon>
        <taxon>Tylenchoidea</taxon>
        <taxon>Meloidogynidae</taxon>
        <taxon>Meloidogyninae</taxon>
        <taxon>Meloidogyne</taxon>
    </lineage>
</organism>
<reference evidence="2" key="1">
    <citation type="submission" date="2022-11" db="UniProtKB">
        <authorList>
            <consortium name="WormBaseParasite"/>
        </authorList>
    </citation>
    <scope>IDENTIFICATION</scope>
</reference>
<dbReference type="WBParaSite" id="scf7180000424514.g13343">
    <property type="protein sequence ID" value="scf7180000424514.g13343"/>
    <property type="gene ID" value="scf7180000424514.g13343"/>
</dbReference>